<reference evidence="2 3" key="1">
    <citation type="submission" date="2019-01" db="EMBL/GenBank/DDBJ databases">
        <authorList>
            <person name="Sayadi A."/>
        </authorList>
    </citation>
    <scope>NUCLEOTIDE SEQUENCE [LARGE SCALE GENOMIC DNA]</scope>
</reference>
<dbReference type="OrthoDB" id="98591at2759"/>
<feature type="region of interest" description="Disordered" evidence="1">
    <location>
        <begin position="51"/>
        <end position="83"/>
    </location>
</feature>
<proteinExistence type="predicted"/>
<organism evidence="2 3">
    <name type="scientific">Callosobruchus maculatus</name>
    <name type="common">Southern cowpea weevil</name>
    <name type="synonym">Pulse bruchid</name>
    <dbReference type="NCBI Taxonomy" id="64391"/>
    <lineage>
        <taxon>Eukaryota</taxon>
        <taxon>Metazoa</taxon>
        <taxon>Ecdysozoa</taxon>
        <taxon>Arthropoda</taxon>
        <taxon>Hexapoda</taxon>
        <taxon>Insecta</taxon>
        <taxon>Pterygota</taxon>
        <taxon>Neoptera</taxon>
        <taxon>Endopterygota</taxon>
        <taxon>Coleoptera</taxon>
        <taxon>Polyphaga</taxon>
        <taxon>Cucujiformia</taxon>
        <taxon>Chrysomeloidea</taxon>
        <taxon>Chrysomelidae</taxon>
        <taxon>Bruchinae</taxon>
        <taxon>Bruchini</taxon>
        <taxon>Callosobruchus</taxon>
    </lineage>
</organism>
<accession>A0A653CVI6</accession>
<evidence type="ECO:0000256" key="1">
    <source>
        <dbReference type="SAM" id="MobiDB-lite"/>
    </source>
</evidence>
<dbReference type="AlphaFoldDB" id="A0A653CVI6"/>
<dbReference type="InterPro" id="IPR039942">
    <property type="entry name" value="SBSPO"/>
</dbReference>
<protein>
    <submittedName>
        <fullName evidence="2">Uncharacterized protein</fullName>
    </submittedName>
</protein>
<feature type="compositionally biased region" description="Polar residues" evidence="1">
    <location>
        <begin position="1"/>
        <end position="13"/>
    </location>
</feature>
<evidence type="ECO:0000313" key="3">
    <source>
        <dbReference type="Proteomes" id="UP000410492"/>
    </source>
</evidence>
<dbReference type="PANTHER" id="PTHR20920">
    <property type="entry name" value="RPE-SPONDIN"/>
    <property type="match status" value="1"/>
</dbReference>
<dbReference type="PANTHER" id="PTHR20920:SF5">
    <property type="entry name" value="SMB DOMAIN-CONTAINING PROTEIN"/>
    <property type="match status" value="1"/>
</dbReference>
<keyword evidence="3" id="KW-1185">Reference proteome</keyword>
<feature type="region of interest" description="Disordered" evidence="1">
    <location>
        <begin position="1"/>
        <end position="22"/>
    </location>
</feature>
<dbReference type="Proteomes" id="UP000410492">
    <property type="component" value="Unassembled WGS sequence"/>
</dbReference>
<name>A0A653CVI6_CALMS</name>
<sequence>MSRSRSIKAQPQNGGRHCPSLEQRRGCQVTNCHHHPDPAIKEIAMLLPGSLSHSRTANHTSDIRKNLGVRDPSENPQYDPKKT</sequence>
<gene>
    <name evidence="2" type="ORF">CALMAC_LOCUS11807</name>
</gene>
<evidence type="ECO:0000313" key="2">
    <source>
        <dbReference type="EMBL" id="VEN51287.1"/>
    </source>
</evidence>
<dbReference type="EMBL" id="CAACVG010008864">
    <property type="protein sequence ID" value="VEN51287.1"/>
    <property type="molecule type" value="Genomic_DNA"/>
</dbReference>
<feature type="compositionally biased region" description="Polar residues" evidence="1">
    <location>
        <begin position="51"/>
        <end position="60"/>
    </location>
</feature>